<evidence type="ECO:0000256" key="8">
    <source>
        <dbReference type="ARBA" id="ARBA00022793"/>
    </source>
</evidence>
<dbReference type="Gene3D" id="3.40.50.970">
    <property type="match status" value="1"/>
</dbReference>
<name>I3SW02_MEDTR</name>
<keyword evidence="7" id="KW-0479">Metal-binding</keyword>
<reference evidence="12" key="1">
    <citation type="submission" date="2012-05" db="EMBL/GenBank/DDBJ databases">
        <authorList>
            <person name="Krishnakumar V."/>
            <person name="Cheung F."/>
            <person name="Xiao Y."/>
            <person name="Chan A."/>
            <person name="Moskal W.A."/>
            <person name="Town C.D."/>
        </authorList>
    </citation>
    <scope>NUCLEOTIDE SEQUENCE</scope>
</reference>
<evidence type="ECO:0000256" key="10">
    <source>
        <dbReference type="ARBA" id="ARBA00023052"/>
    </source>
</evidence>
<evidence type="ECO:0000256" key="5">
    <source>
        <dbReference type="ARBA" id="ARBA00011881"/>
    </source>
</evidence>
<protein>
    <recommendedName>
        <fullName evidence="6">pyruvate decarboxylase</fullName>
        <ecNumber evidence="6">4.1.1.1</ecNumber>
    </recommendedName>
</protein>
<evidence type="ECO:0000256" key="2">
    <source>
        <dbReference type="ARBA" id="ARBA00001920"/>
    </source>
</evidence>
<comment type="similarity">
    <text evidence="4">Belongs to the TPP enzyme family.</text>
</comment>
<evidence type="ECO:0000256" key="9">
    <source>
        <dbReference type="ARBA" id="ARBA00022842"/>
    </source>
</evidence>
<evidence type="ECO:0000256" key="3">
    <source>
        <dbReference type="ARBA" id="ARBA00001964"/>
    </source>
</evidence>
<evidence type="ECO:0000256" key="4">
    <source>
        <dbReference type="ARBA" id="ARBA00007812"/>
    </source>
</evidence>
<dbReference type="EC" id="4.1.1.1" evidence="6"/>
<dbReference type="PANTHER" id="PTHR43452:SF30">
    <property type="entry name" value="PYRUVATE DECARBOXYLASE ISOZYME 1-RELATED"/>
    <property type="match status" value="1"/>
</dbReference>
<dbReference type="InterPro" id="IPR029061">
    <property type="entry name" value="THDP-binding"/>
</dbReference>
<evidence type="ECO:0000256" key="6">
    <source>
        <dbReference type="ARBA" id="ARBA00013202"/>
    </source>
</evidence>
<evidence type="ECO:0000256" key="7">
    <source>
        <dbReference type="ARBA" id="ARBA00022723"/>
    </source>
</evidence>
<comment type="subunit">
    <text evidence="5">Homotetramer.</text>
</comment>
<keyword evidence="11" id="KW-0456">Lyase</keyword>
<organism evidence="12">
    <name type="scientific">Medicago truncatula</name>
    <name type="common">Barrel medic</name>
    <name type="synonym">Medicago tribuloides</name>
    <dbReference type="NCBI Taxonomy" id="3880"/>
    <lineage>
        <taxon>Eukaryota</taxon>
        <taxon>Viridiplantae</taxon>
        <taxon>Streptophyta</taxon>
        <taxon>Embryophyta</taxon>
        <taxon>Tracheophyta</taxon>
        <taxon>Spermatophyta</taxon>
        <taxon>Magnoliopsida</taxon>
        <taxon>eudicotyledons</taxon>
        <taxon>Gunneridae</taxon>
        <taxon>Pentapetalae</taxon>
        <taxon>rosids</taxon>
        <taxon>fabids</taxon>
        <taxon>Fabales</taxon>
        <taxon>Fabaceae</taxon>
        <taxon>Papilionoideae</taxon>
        <taxon>50 kb inversion clade</taxon>
        <taxon>NPAAA clade</taxon>
        <taxon>Hologalegina</taxon>
        <taxon>IRL clade</taxon>
        <taxon>Trifolieae</taxon>
        <taxon>Medicago</taxon>
    </lineage>
</organism>
<accession>I3SW02</accession>
<dbReference type="PANTHER" id="PTHR43452">
    <property type="entry name" value="PYRUVATE DECARBOXYLASE"/>
    <property type="match status" value="1"/>
</dbReference>
<comment type="catalytic activity">
    <reaction evidence="1">
        <text>a 2-oxocarboxylate + H(+) = an aldehyde + CO2</text>
        <dbReference type="Rhea" id="RHEA:11628"/>
        <dbReference type="ChEBI" id="CHEBI:15378"/>
        <dbReference type="ChEBI" id="CHEBI:16526"/>
        <dbReference type="ChEBI" id="CHEBI:17478"/>
        <dbReference type="ChEBI" id="CHEBI:35179"/>
        <dbReference type="EC" id="4.1.1.1"/>
    </reaction>
</comment>
<comment type="cofactor">
    <cofactor evidence="2">
        <name>a metal cation</name>
        <dbReference type="ChEBI" id="CHEBI:25213"/>
    </cofactor>
</comment>
<evidence type="ECO:0000256" key="11">
    <source>
        <dbReference type="ARBA" id="ARBA00023239"/>
    </source>
</evidence>
<sequence>MIRHGLKPIIFVLNNKGYTIERMIHGMEASYNDIQPWNHTAILNLFSADPRASRSYQIKTKTEAEQLFNDQRFSSAPYIQLVEVFMPWQDAPRALVKVAEITAKRNSA</sequence>
<dbReference type="AlphaFoldDB" id="I3SW02"/>
<dbReference type="GO" id="GO:0046872">
    <property type="term" value="F:metal ion binding"/>
    <property type="evidence" value="ECO:0007669"/>
    <property type="project" value="UniProtKB-KW"/>
</dbReference>
<dbReference type="GO" id="GO:0004737">
    <property type="term" value="F:pyruvate decarboxylase activity"/>
    <property type="evidence" value="ECO:0007669"/>
    <property type="project" value="UniProtKB-EC"/>
</dbReference>
<dbReference type="SUPFAM" id="SSF52518">
    <property type="entry name" value="Thiamin diphosphate-binding fold (THDP-binding)"/>
    <property type="match status" value="1"/>
</dbReference>
<comment type="cofactor">
    <cofactor evidence="3">
        <name>thiamine diphosphate</name>
        <dbReference type="ChEBI" id="CHEBI:58937"/>
    </cofactor>
</comment>
<keyword evidence="8" id="KW-0210">Decarboxylase</keyword>
<keyword evidence="9" id="KW-0460">Magnesium</keyword>
<dbReference type="EMBL" id="BT144650">
    <property type="protein sequence ID" value="AFK44444.1"/>
    <property type="molecule type" value="mRNA"/>
</dbReference>
<proteinExistence type="evidence at transcript level"/>
<dbReference type="InterPro" id="IPR012110">
    <property type="entry name" value="PDC/IPDC-like"/>
</dbReference>
<keyword evidence="10" id="KW-0786">Thiamine pyrophosphate</keyword>
<evidence type="ECO:0000313" key="12">
    <source>
        <dbReference type="EMBL" id="AFK44444.1"/>
    </source>
</evidence>
<evidence type="ECO:0000256" key="1">
    <source>
        <dbReference type="ARBA" id="ARBA00001041"/>
    </source>
</evidence>